<dbReference type="Proteomes" id="UP000190367">
    <property type="component" value="Unassembled WGS sequence"/>
</dbReference>
<evidence type="ECO:0008006" key="3">
    <source>
        <dbReference type="Google" id="ProtNLM"/>
    </source>
</evidence>
<dbReference type="EMBL" id="FUWZ01000003">
    <property type="protein sequence ID" value="SKA32336.1"/>
    <property type="molecule type" value="Genomic_DNA"/>
</dbReference>
<protein>
    <recommendedName>
        <fullName evidence="3">DUF1905 domain-containing protein</fullName>
    </recommendedName>
</protein>
<name>A0A1T4SW14_9BACT</name>
<dbReference type="STRING" id="634771.SAMN04488128_103643"/>
<evidence type="ECO:0000313" key="2">
    <source>
        <dbReference type="Proteomes" id="UP000190367"/>
    </source>
</evidence>
<dbReference type="InterPro" id="IPR015018">
    <property type="entry name" value="DUF1905"/>
</dbReference>
<dbReference type="OrthoDB" id="8246703at2"/>
<gene>
    <name evidence="1" type="ORF">SAMN04488128_103643</name>
</gene>
<sequence>MAQKIIAKIRTKLQIGTGKGAWTYIVWDGVADAFGTRQPVKVRGKIDGQLFENSFLPVKDGTHLLGVNAKTRKAIKKEAGDEVSVEIYERI</sequence>
<reference evidence="2" key="1">
    <citation type="submission" date="2017-02" db="EMBL/GenBank/DDBJ databases">
        <authorList>
            <person name="Varghese N."/>
            <person name="Submissions S."/>
        </authorList>
    </citation>
    <scope>NUCLEOTIDE SEQUENCE [LARGE SCALE GENOMIC DNA]</scope>
    <source>
        <strain evidence="2">DSM 22224</strain>
    </source>
</reference>
<accession>A0A1T4SW14</accession>
<keyword evidence="2" id="KW-1185">Reference proteome</keyword>
<dbReference type="RefSeq" id="WP_078670972.1">
    <property type="nucleotide sequence ID" value="NZ_FUWZ01000003.1"/>
</dbReference>
<dbReference type="Pfam" id="PF08922">
    <property type="entry name" value="DUF1905"/>
    <property type="match status" value="1"/>
</dbReference>
<dbReference type="AlphaFoldDB" id="A0A1T4SW14"/>
<organism evidence="1 2">
    <name type="scientific">Chitinophaga eiseniae</name>
    <dbReference type="NCBI Taxonomy" id="634771"/>
    <lineage>
        <taxon>Bacteria</taxon>
        <taxon>Pseudomonadati</taxon>
        <taxon>Bacteroidota</taxon>
        <taxon>Chitinophagia</taxon>
        <taxon>Chitinophagales</taxon>
        <taxon>Chitinophagaceae</taxon>
        <taxon>Chitinophaga</taxon>
    </lineage>
</organism>
<dbReference type="Gene3D" id="2.40.30.100">
    <property type="entry name" value="AF2212/PG0164-like"/>
    <property type="match status" value="1"/>
</dbReference>
<proteinExistence type="predicted"/>
<dbReference type="InterPro" id="IPR037079">
    <property type="entry name" value="AF2212/PG0164-like_sf"/>
</dbReference>
<dbReference type="SUPFAM" id="SSF141694">
    <property type="entry name" value="AF2212/PG0164-like"/>
    <property type="match status" value="1"/>
</dbReference>
<evidence type="ECO:0000313" key="1">
    <source>
        <dbReference type="EMBL" id="SKA32336.1"/>
    </source>
</evidence>